<keyword evidence="3" id="KW-1185">Reference proteome</keyword>
<protein>
    <submittedName>
        <fullName evidence="2">Uncharacterized protein</fullName>
    </submittedName>
</protein>
<comment type="caution">
    <text evidence="2">The sequence shown here is derived from an EMBL/GenBank/DDBJ whole genome shotgun (WGS) entry which is preliminary data.</text>
</comment>
<reference evidence="2 3" key="1">
    <citation type="submission" date="2023-12" db="EMBL/GenBank/DDBJ databases">
        <title>Evaluation and characterization of a potential secondary metabolite violacein from indigenous Chromobacterium amazonense SAM215.</title>
        <authorList>
            <person name="Tarafdar M.R."/>
            <person name="Abedin S.M."/>
            <person name="Atiqua A."/>
            <person name="Saha A."/>
            <person name="Khan S.N."/>
        </authorList>
    </citation>
    <scope>NUCLEOTIDE SEQUENCE [LARGE SCALE GENOMIC DNA]</scope>
    <source>
        <strain evidence="2 3">SAM215</strain>
    </source>
</reference>
<accession>A0ABU8V5I8</accession>
<feature type="region of interest" description="Disordered" evidence="1">
    <location>
        <begin position="1"/>
        <end position="40"/>
    </location>
</feature>
<proteinExistence type="predicted"/>
<evidence type="ECO:0000256" key="1">
    <source>
        <dbReference type="SAM" id="MobiDB-lite"/>
    </source>
</evidence>
<organism evidence="2 3">
    <name type="scientific">Chromobacterium amazonense</name>
    <dbReference type="NCBI Taxonomy" id="1382803"/>
    <lineage>
        <taxon>Bacteria</taxon>
        <taxon>Pseudomonadati</taxon>
        <taxon>Pseudomonadota</taxon>
        <taxon>Betaproteobacteria</taxon>
        <taxon>Neisseriales</taxon>
        <taxon>Chromobacteriaceae</taxon>
        <taxon>Chromobacterium</taxon>
    </lineage>
</organism>
<evidence type="ECO:0000313" key="3">
    <source>
        <dbReference type="Proteomes" id="UP001224516"/>
    </source>
</evidence>
<dbReference type="RefSeq" id="WP_307910641.1">
    <property type="nucleotide sequence ID" value="NZ_JAVFJF020000046.1"/>
</dbReference>
<sequence length="40" mass="4413">MEHSIQRQLDRLYSQAQAAQSEGQSALEDGVDEAGWRPGP</sequence>
<gene>
    <name evidence="2" type="ORF">QCL97_017075</name>
</gene>
<feature type="compositionally biased region" description="Low complexity" evidence="1">
    <location>
        <begin position="14"/>
        <end position="26"/>
    </location>
</feature>
<evidence type="ECO:0000313" key="2">
    <source>
        <dbReference type="EMBL" id="MEJ8676446.1"/>
    </source>
</evidence>
<name>A0ABU8V5I8_9NEIS</name>
<dbReference type="EMBL" id="JAVFJF020000046">
    <property type="protein sequence ID" value="MEJ8676446.1"/>
    <property type="molecule type" value="Genomic_DNA"/>
</dbReference>
<feature type="compositionally biased region" description="Basic and acidic residues" evidence="1">
    <location>
        <begin position="1"/>
        <end position="10"/>
    </location>
</feature>
<dbReference type="Proteomes" id="UP001224516">
    <property type="component" value="Unassembled WGS sequence"/>
</dbReference>